<protein>
    <submittedName>
        <fullName evidence="2">Uncharacterized protein</fullName>
    </submittedName>
</protein>
<gene>
    <name evidence="2" type="ORF">AC578_456</name>
</gene>
<sequence length="310" mass="33557">MPPTAKTDLVQHRHEIEQLTAAGESCENIAALLRSKGIDTSSKTVSRYRVNWGLRQRAEPATKGRTYPDRKRPSGLPPTGGPSKAKLQDARKAEITLRTQRGETAEQIAAAFEAQGYHLNKGTSTIWRLQTLWGLVPYDNARARGKNSKAQLAKQAAAAADGAPKRRQRHTKENVTSSNPSKTLHYPSECAFGPQKRGIAPRPNVTAEDLPSEPDLGAPAVTMMDQAEMNVDLAAEIMSAEMLVDLATSTLTAANMVKELYVAQQQQRPLPGHSAVPTVEDIAAAKKKVREAAAVMHDLAMPNVVEGAMT</sequence>
<dbReference type="EMBL" id="LFZN01000002">
    <property type="protein sequence ID" value="KXT07446.1"/>
    <property type="molecule type" value="Genomic_DNA"/>
</dbReference>
<keyword evidence="3" id="KW-1185">Reference proteome</keyword>
<proteinExistence type="predicted"/>
<dbReference type="AlphaFoldDB" id="A0A139HYA5"/>
<dbReference type="STRING" id="321146.A0A139HYA5"/>
<feature type="region of interest" description="Disordered" evidence="1">
    <location>
        <begin position="56"/>
        <end position="88"/>
    </location>
</feature>
<evidence type="ECO:0000313" key="3">
    <source>
        <dbReference type="Proteomes" id="UP000070133"/>
    </source>
</evidence>
<evidence type="ECO:0000313" key="2">
    <source>
        <dbReference type="EMBL" id="KXT07446.1"/>
    </source>
</evidence>
<name>A0A139HYA5_9PEZI</name>
<organism evidence="2 3">
    <name type="scientific">Pseudocercospora eumusae</name>
    <dbReference type="NCBI Taxonomy" id="321146"/>
    <lineage>
        <taxon>Eukaryota</taxon>
        <taxon>Fungi</taxon>
        <taxon>Dikarya</taxon>
        <taxon>Ascomycota</taxon>
        <taxon>Pezizomycotina</taxon>
        <taxon>Dothideomycetes</taxon>
        <taxon>Dothideomycetidae</taxon>
        <taxon>Mycosphaerellales</taxon>
        <taxon>Mycosphaerellaceae</taxon>
        <taxon>Pseudocercospora</taxon>
    </lineage>
</organism>
<feature type="compositionally biased region" description="Low complexity" evidence="1">
    <location>
        <begin position="149"/>
        <end position="160"/>
    </location>
</feature>
<feature type="compositionally biased region" description="Basic and acidic residues" evidence="1">
    <location>
        <begin position="56"/>
        <end position="72"/>
    </location>
</feature>
<dbReference type="OrthoDB" id="3635128at2759"/>
<reference evidence="2 3" key="1">
    <citation type="submission" date="2015-07" db="EMBL/GenBank/DDBJ databases">
        <title>Comparative genomics of the Sigatoka disease complex on banana suggests a link between parallel evolutionary changes in Pseudocercospora fijiensis and Pseudocercospora eumusae and increased virulence on the banana host.</title>
        <authorList>
            <person name="Chang T.-C."/>
            <person name="Salvucci A."/>
            <person name="Crous P.W."/>
            <person name="Stergiopoulos I."/>
        </authorList>
    </citation>
    <scope>NUCLEOTIDE SEQUENCE [LARGE SCALE GENOMIC DNA]</scope>
    <source>
        <strain evidence="2 3">CBS 114824</strain>
    </source>
</reference>
<dbReference type="Proteomes" id="UP000070133">
    <property type="component" value="Unassembled WGS sequence"/>
</dbReference>
<comment type="caution">
    <text evidence="2">The sequence shown here is derived from an EMBL/GenBank/DDBJ whole genome shotgun (WGS) entry which is preliminary data.</text>
</comment>
<accession>A0A139HYA5</accession>
<evidence type="ECO:0000256" key="1">
    <source>
        <dbReference type="SAM" id="MobiDB-lite"/>
    </source>
</evidence>
<feature type="region of interest" description="Disordered" evidence="1">
    <location>
        <begin position="146"/>
        <end position="196"/>
    </location>
</feature>